<protein>
    <submittedName>
        <fullName evidence="2">Thioredoxin-like protein</fullName>
    </submittedName>
</protein>
<keyword evidence="3" id="KW-1185">Reference proteome</keyword>
<comment type="caution">
    <text evidence="2">The sequence shown here is derived from an EMBL/GenBank/DDBJ whole genome shotgun (WGS) entry which is preliminary data.</text>
</comment>
<dbReference type="GO" id="GO:0016491">
    <property type="term" value="F:oxidoreductase activity"/>
    <property type="evidence" value="ECO:0007669"/>
    <property type="project" value="InterPro"/>
</dbReference>
<dbReference type="InterPro" id="IPR001853">
    <property type="entry name" value="DSBA-like_thioredoxin_dom"/>
</dbReference>
<dbReference type="PANTHER" id="PTHR13887:SF41">
    <property type="entry name" value="THIOREDOXIN SUPERFAMILY PROTEIN"/>
    <property type="match status" value="1"/>
</dbReference>
<gene>
    <name evidence="2" type="ORF">EJ08DRAFT_644410</name>
</gene>
<reference evidence="2" key="1">
    <citation type="journal article" date="2020" name="Stud. Mycol.">
        <title>101 Dothideomycetes genomes: a test case for predicting lifestyles and emergence of pathogens.</title>
        <authorList>
            <person name="Haridas S."/>
            <person name="Albert R."/>
            <person name="Binder M."/>
            <person name="Bloem J."/>
            <person name="Labutti K."/>
            <person name="Salamov A."/>
            <person name="Andreopoulos B."/>
            <person name="Baker S."/>
            <person name="Barry K."/>
            <person name="Bills G."/>
            <person name="Bluhm B."/>
            <person name="Cannon C."/>
            <person name="Castanera R."/>
            <person name="Culley D."/>
            <person name="Daum C."/>
            <person name="Ezra D."/>
            <person name="Gonzalez J."/>
            <person name="Henrissat B."/>
            <person name="Kuo A."/>
            <person name="Liang C."/>
            <person name="Lipzen A."/>
            <person name="Lutzoni F."/>
            <person name="Magnuson J."/>
            <person name="Mondo S."/>
            <person name="Nolan M."/>
            <person name="Ohm R."/>
            <person name="Pangilinan J."/>
            <person name="Park H.-J."/>
            <person name="Ramirez L."/>
            <person name="Alfaro M."/>
            <person name="Sun H."/>
            <person name="Tritt A."/>
            <person name="Yoshinaga Y."/>
            <person name="Zwiers L.-H."/>
            <person name="Turgeon B."/>
            <person name="Goodwin S."/>
            <person name="Spatafora J."/>
            <person name="Crous P."/>
            <person name="Grigoriev I."/>
        </authorList>
    </citation>
    <scope>NUCLEOTIDE SEQUENCE</scope>
    <source>
        <strain evidence="2">CBS 130266</strain>
    </source>
</reference>
<sequence>MTLFSISIVSDTACLWCWMGSRRLQKAISLYQKTYPGSSKDTFEITWKPYYLDPNALTKGWPMKEKILNQMTPEQVERAQKHMQAVATVDGISIKCPGVGGKTGNTKLSHMLLHVAKEHSLDMQSRVAEEIYRRRFEQEGDITDVEMLIRAGVDAGLDENALRKALEDPEVAKVVDSGETEVKSSGVTGVPQFIFQGGGHRINGAGDPMDFFELFMKIKEEESR</sequence>
<dbReference type="CDD" id="cd03024">
    <property type="entry name" value="DsbA_FrnE"/>
    <property type="match status" value="1"/>
</dbReference>
<dbReference type="SUPFAM" id="SSF52833">
    <property type="entry name" value="Thioredoxin-like"/>
    <property type="match status" value="1"/>
</dbReference>
<dbReference type="PANTHER" id="PTHR13887">
    <property type="entry name" value="GLUTATHIONE S-TRANSFERASE KAPPA"/>
    <property type="match status" value="1"/>
</dbReference>
<dbReference type="OrthoDB" id="1930760at2759"/>
<proteinExistence type="predicted"/>
<accession>A0A9P4P4X3</accession>
<dbReference type="AlphaFoldDB" id="A0A9P4P4X3"/>
<evidence type="ECO:0000259" key="1">
    <source>
        <dbReference type="Pfam" id="PF01323"/>
    </source>
</evidence>
<name>A0A9P4P4X3_9PEZI</name>
<evidence type="ECO:0000313" key="3">
    <source>
        <dbReference type="Proteomes" id="UP000800235"/>
    </source>
</evidence>
<feature type="domain" description="DSBA-like thioredoxin" evidence="1">
    <location>
        <begin position="6"/>
        <end position="213"/>
    </location>
</feature>
<dbReference type="EMBL" id="MU007009">
    <property type="protein sequence ID" value="KAF2436803.1"/>
    <property type="molecule type" value="Genomic_DNA"/>
</dbReference>
<dbReference type="Pfam" id="PF01323">
    <property type="entry name" value="DSBA"/>
    <property type="match status" value="1"/>
</dbReference>
<dbReference type="Proteomes" id="UP000800235">
    <property type="component" value="Unassembled WGS sequence"/>
</dbReference>
<dbReference type="Gene3D" id="3.40.30.10">
    <property type="entry name" value="Glutaredoxin"/>
    <property type="match status" value="1"/>
</dbReference>
<dbReference type="InterPro" id="IPR036249">
    <property type="entry name" value="Thioredoxin-like_sf"/>
</dbReference>
<evidence type="ECO:0000313" key="2">
    <source>
        <dbReference type="EMBL" id="KAF2436803.1"/>
    </source>
</evidence>
<organism evidence="2 3">
    <name type="scientific">Tothia fuscella</name>
    <dbReference type="NCBI Taxonomy" id="1048955"/>
    <lineage>
        <taxon>Eukaryota</taxon>
        <taxon>Fungi</taxon>
        <taxon>Dikarya</taxon>
        <taxon>Ascomycota</taxon>
        <taxon>Pezizomycotina</taxon>
        <taxon>Dothideomycetes</taxon>
        <taxon>Pleosporomycetidae</taxon>
        <taxon>Venturiales</taxon>
        <taxon>Cylindrosympodiaceae</taxon>
        <taxon>Tothia</taxon>
    </lineage>
</organism>